<gene>
    <name evidence="5" type="primary">kptA</name>
    <name evidence="6" type="ORF">RQP50_11085</name>
</gene>
<evidence type="ECO:0000313" key="6">
    <source>
        <dbReference type="EMBL" id="MDT8976787.1"/>
    </source>
</evidence>
<dbReference type="Gene3D" id="3.20.170.30">
    <property type="match status" value="1"/>
</dbReference>
<dbReference type="InterPro" id="IPR002745">
    <property type="entry name" value="Ptrans_KptA/Tpt1"/>
</dbReference>
<organism evidence="6 7">
    <name type="scientific">Paenibacillus suaedae</name>
    <dbReference type="NCBI Taxonomy" id="3077233"/>
    <lineage>
        <taxon>Bacteria</taxon>
        <taxon>Bacillati</taxon>
        <taxon>Bacillota</taxon>
        <taxon>Bacilli</taxon>
        <taxon>Bacillales</taxon>
        <taxon>Paenibacillaceae</taxon>
        <taxon>Paenibacillus</taxon>
    </lineage>
</organism>
<dbReference type="InterPro" id="IPR042080">
    <property type="entry name" value="RNA_2'-PTrans_N"/>
</dbReference>
<keyword evidence="7" id="KW-1185">Reference proteome</keyword>
<dbReference type="Proteomes" id="UP001250538">
    <property type="component" value="Unassembled WGS sequence"/>
</dbReference>
<dbReference type="GO" id="GO:0006388">
    <property type="term" value="P:tRNA splicing, via endonucleolytic cleavage and ligation"/>
    <property type="evidence" value="ECO:0007669"/>
    <property type="project" value="UniProtKB-UniRule"/>
</dbReference>
<dbReference type="AlphaFoldDB" id="A0AAJ2JV07"/>
<evidence type="ECO:0000256" key="5">
    <source>
        <dbReference type="HAMAP-Rule" id="MF_00299"/>
    </source>
</evidence>
<dbReference type="InterPro" id="IPR042081">
    <property type="entry name" value="RNA_2'-PTrans_C"/>
</dbReference>
<dbReference type="GO" id="GO:0000215">
    <property type="term" value="F:tRNA 2'-phosphotransferase activity"/>
    <property type="evidence" value="ECO:0007669"/>
    <property type="project" value="TreeGrafter"/>
</dbReference>
<comment type="function">
    <text evidence="4 5">Removes the 2'-phosphate from RNA via an intermediate in which the phosphate is ADP-ribosylated by NAD followed by a presumed transesterification to release the RNA and generate ADP-ribose 1''-2''-cyclic phosphate (APPR&gt;P). May function as an ADP-ribosylase.</text>
</comment>
<proteinExistence type="inferred from homology"/>
<evidence type="ECO:0000256" key="1">
    <source>
        <dbReference type="ARBA" id="ARBA00009836"/>
    </source>
</evidence>
<dbReference type="PANTHER" id="PTHR12684">
    <property type="entry name" value="PUTATIVE PHOSPHOTRANSFERASE"/>
    <property type="match status" value="1"/>
</dbReference>
<evidence type="ECO:0000256" key="2">
    <source>
        <dbReference type="ARBA" id="ARBA00022679"/>
    </source>
</evidence>
<dbReference type="RefSeq" id="WP_315745522.1">
    <property type="nucleotide sequence ID" value="NZ_JAVYAA010000002.1"/>
</dbReference>
<dbReference type="PANTHER" id="PTHR12684:SF2">
    <property type="entry name" value="TRNA 2'-PHOSPHOTRANSFERASE 1"/>
    <property type="match status" value="1"/>
</dbReference>
<evidence type="ECO:0000313" key="7">
    <source>
        <dbReference type="Proteomes" id="UP001250538"/>
    </source>
</evidence>
<comment type="caution">
    <text evidence="6">The sequence shown here is derived from an EMBL/GenBank/DDBJ whole genome shotgun (WGS) entry which is preliminary data.</text>
</comment>
<dbReference type="HAMAP" id="MF_00299">
    <property type="entry name" value="KptA"/>
    <property type="match status" value="1"/>
</dbReference>
<accession>A0AAJ2JV07</accession>
<dbReference type="SUPFAM" id="SSF56399">
    <property type="entry name" value="ADP-ribosylation"/>
    <property type="match status" value="1"/>
</dbReference>
<name>A0AAJ2JV07_9BACL</name>
<dbReference type="GO" id="GO:0003950">
    <property type="term" value="F:NAD+ poly-ADP-ribosyltransferase activity"/>
    <property type="evidence" value="ECO:0007669"/>
    <property type="project" value="InterPro"/>
</dbReference>
<dbReference type="EC" id="2.7.1.-" evidence="5"/>
<evidence type="ECO:0000256" key="3">
    <source>
        <dbReference type="ARBA" id="ARBA00023027"/>
    </source>
</evidence>
<protein>
    <recommendedName>
        <fullName evidence="5">Probable RNA 2'-phosphotransferase</fullName>
        <ecNumber evidence="5">2.7.1.-</ecNumber>
    </recommendedName>
</protein>
<dbReference type="EMBL" id="JAVYAA010000002">
    <property type="protein sequence ID" value="MDT8976787.1"/>
    <property type="molecule type" value="Genomic_DNA"/>
</dbReference>
<comment type="similarity">
    <text evidence="1 5">Belongs to the KptA/TPT1 family.</text>
</comment>
<keyword evidence="3 5" id="KW-0520">NAD</keyword>
<evidence type="ECO:0000256" key="4">
    <source>
        <dbReference type="ARBA" id="ARBA00025212"/>
    </source>
</evidence>
<dbReference type="Gene3D" id="1.10.10.970">
    <property type="entry name" value="RNA 2'-phosphotransferase, Tpt1/KptA family, N-terminal domain"/>
    <property type="match status" value="1"/>
</dbReference>
<keyword evidence="2 5" id="KW-0808">Transferase</keyword>
<dbReference type="InterPro" id="IPR022928">
    <property type="entry name" value="RNA_2'-PTrans_KptA"/>
</dbReference>
<dbReference type="Pfam" id="PF01885">
    <property type="entry name" value="PTS_2-RNA"/>
    <property type="match status" value="1"/>
</dbReference>
<sequence length="178" mass="20605">MEYARLSKEVSYALRHAPWEYELEMDEEGWVGVEQLSHALHFSHPERSLLETDFVRMVELSDKKRFEVLDGRIRALYGHSIPHKIKKSAAHPPALLYHGTSRRIVDQIRREGLRPMARQYVHMSADQETAMVVGRRKDSSPVMLVIDASRAAHEGTLFYHGNHTIWLADFIAPQYISE</sequence>
<reference evidence="7" key="1">
    <citation type="submission" date="2023-09" db="EMBL/GenBank/DDBJ databases">
        <title>Paenibacillus sp. chi10 Genome sequencing and assembly.</title>
        <authorList>
            <person name="Kim I."/>
        </authorList>
    </citation>
    <scope>NUCLEOTIDE SEQUENCE [LARGE SCALE GENOMIC DNA]</scope>
    <source>
        <strain evidence="7">chi10</strain>
    </source>
</reference>